<keyword evidence="1" id="KW-1133">Transmembrane helix</keyword>
<accession>A0ABT1T384</accession>
<name>A0ABT1T384_9SPHI</name>
<evidence type="ECO:0008006" key="4">
    <source>
        <dbReference type="Google" id="ProtNLM"/>
    </source>
</evidence>
<dbReference type="Proteomes" id="UP001204376">
    <property type="component" value="Unassembled WGS sequence"/>
</dbReference>
<evidence type="ECO:0000256" key="1">
    <source>
        <dbReference type="SAM" id="Phobius"/>
    </source>
</evidence>
<protein>
    <recommendedName>
        <fullName evidence="4">Molybdenum ABC transporter permease</fullName>
    </recommendedName>
</protein>
<reference evidence="2 3" key="1">
    <citation type="submission" date="2022-07" db="EMBL/GenBank/DDBJ databases">
        <title>Mucilaginibacter sp. JC4.</title>
        <authorList>
            <person name="Le V."/>
            <person name="Ko S.-R."/>
            <person name="Ahn C.-Y."/>
            <person name="Oh H.-M."/>
        </authorList>
    </citation>
    <scope>NUCLEOTIDE SEQUENCE [LARGE SCALE GENOMIC DNA]</scope>
    <source>
        <strain evidence="2 3">JC4</strain>
    </source>
</reference>
<organism evidence="2 3">
    <name type="scientific">Mucilaginibacter aquariorum</name>
    <dbReference type="NCBI Taxonomy" id="2967225"/>
    <lineage>
        <taxon>Bacteria</taxon>
        <taxon>Pseudomonadati</taxon>
        <taxon>Bacteroidota</taxon>
        <taxon>Sphingobacteriia</taxon>
        <taxon>Sphingobacteriales</taxon>
        <taxon>Sphingobacteriaceae</taxon>
        <taxon>Mucilaginibacter</taxon>
    </lineage>
</organism>
<keyword evidence="1" id="KW-0472">Membrane</keyword>
<feature type="transmembrane region" description="Helical" evidence="1">
    <location>
        <begin position="6"/>
        <end position="27"/>
    </location>
</feature>
<evidence type="ECO:0000313" key="2">
    <source>
        <dbReference type="EMBL" id="MCQ6958403.1"/>
    </source>
</evidence>
<dbReference type="EMBL" id="JANHOH010000001">
    <property type="protein sequence ID" value="MCQ6958403.1"/>
    <property type="molecule type" value="Genomic_DNA"/>
</dbReference>
<sequence length="82" mass="9254">MNTLIHHSTTIIGVALMVTGLVVRTLISRRRFNRRGITGLQLFQSFWHWRITTLIESLLNMIAALMILAGAFLTACGIYSNH</sequence>
<dbReference type="RefSeq" id="WP_256538577.1">
    <property type="nucleotide sequence ID" value="NZ_JANHOH010000001.1"/>
</dbReference>
<keyword evidence="1" id="KW-0812">Transmembrane</keyword>
<keyword evidence="3" id="KW-1185">Reference proteome</keyword>
<evidence type="ECO:0000313" key="3">
    <source>
        <dbReference type="Proteomes" id="UP001204376"/>
    </source>
</evidence>
<gene>
    <name evidence="2" type="ORF">NPE20_10555</name>
</gene>
<proteinExistence type="predicted"/>
<feature type="transmembrane region" description="Helical" evidence="1">
    <location>
        <begin position="58"/>
        <end position="80"/>
    </location>
</feature>
<comment type="caution">
    <text evidence="2">The sequence shown here is derived from an EMBL/GenBank/DDBJ whole genome shotgun (WGS) entry which is preliminary data.</text>
</comment>